<dbReference type="RefSeq" id="WP_175160629.1">
    <property type="nucleotide sequence ID" value="NZ_CADIKI010000007.1"/>
</dbReference>
<dbReference type="InterPro" id="IPR039470">
    <property type="entry name" value="Nuc_deoxyri_tr2"/>
</dbReference>
<reference evidence="1 2" key="1">
    <citation type="submission" date="2020-04" db="EMBL/GenBank/DDBJ databases">
        <authorList>
            <person name="De Canck E."/>
        </authorList>
    </citation>
    <scope>NUCLEOTIDE SEQUENCE [LARGE SCALE GENOMIC DNA]</scope>
    <source>
        <strain evidence="1 2">LMG 27177</strain>
    </source>
</reference>
<protein>
    <recommendedName>
        <fullName evidence="3">Nucleoside 2-deoxyribosyltransferase</fullName>
    </recommendedName>
</protein>
<accession>A0A6J5G0Q6</accession>
<keyword evidence="2" id="KW-1185">Reference proteome</keyword>
<gene>
    <name evidence="1" type="ORF">LMG27177_02969</name>
</gene>
<evidence type="ECO:0008006" key="3">
    <source>
        <dbReference type="Google" id="ProtNLM"/>
    </source>
</evidence>
<dbReference type="EMBL" id="CADIKI010000007">
    <property type="protein sequence ID" value="CAB3790995.1"/>
    <property type="molecule type" value="Genomic_DNA"/>
</dbReference>
<evidence type="ECO:0000313" key="1">
    <source>
        <dbReference type="EMBL" id="CAB3790995.1"/>
    </source>
</evidence>
<dbReference type="Gene3D" id="3.40.50.450">
    <property type="match status" value="1"/>
</dbReference>
<dbReference type="SUPFAM" id="SSF52309">
    <property type="entry name" value="N-(deoxy)ribosyltransferase-like"/>
    <property type="match status" value="1"/>
</dbReference>
<dbReference type="Pfam" id="PF15891">
    <property type="entry name" value="Nuc_deoxyri_tr2"/>
    <property type="match status" value="1"/>
</dbReference>
<dbReference type="AlphaFoldDB" id="A0A6J5G0Q6"/>
<proteinExistence type="predicted"/>
<name>A0A6J5G0Q6_9BURK</name>
<sequence>MNQPPKLKIYLAGGFNSGWQMQARHELINFEIFDPSSHAIQDPKAYTEWDLNAIEQSDIVLANMEHTNPGGYSLALEVGFAKALSKRIILVDQVVDAQIKKYFEMVRQCSDVVVTNLPAALSLLNSY</sequence>
<organism evidence="1 2">
    <name type="scientific">Paraburkholderia fynbosensis</name>
    <dbReference type="NCBI Taxonomy" id="1200993"/>
    <lineage>
        <taxon>Bacteria</taxon>
        <taxon>Pseudomonadati</taxon>
        <taxon>Pseudomonadota</taxon>
        <taxon>Betaproteobacteria</taxon>
        <taxon>Burkholderiales</taxon>
        <taxon>Burkholderiaceae</taxon>
        <taxon>Paraburkholderia</taxon>
    </lineage>
</organism>
<evidence type="ECO:0000313" key="2">
    <source>
        <dbReference type="Proteomes" id="UP000494252"/>
    </source>
</evidence>
<dbReference type="Proteomes" id="UP000494252">
    <property type="component" value="Unassembled WGS sequence"/>
</dbReference>